<reference evidence="1 2" key="1">
    <citation type="journal article" date="2015" name="Antonie Van Leeuwenhoek">
        <title>Pseudooceanicola atlanticus gen. nov. sp. nov., isolated from surface seawater of the Atlantic Ocean and reclassification of Oceanicola batsensis, Oceanicola marinus, Oceanicola nitratireducens, Oceanicola nanhaiensis, Oceanicola antarcticus and Oceanicola flagellatus, as Pseudooceanicola batsensis comb. nov., Pseudooceanicola marinus comb. nov., Pseudooceanicola nitratireducens comb. nov., Pseudooceanicola nanhaiensis comb. nov., Pseudooceanicola antarcticus comb. nov., and Pseudooceanicola flagellatus comb. nov.</title>
        <authorList>
            <person name="Lai Q."/>
            <person name="Li G."/>
            <person name="Liu X."/>
            <person name="Du Y."/>
            <person name="Sun F."/>
            <person name="Shao Z."/>
        </authorList>
    </citation>
    <scope>NUCLEOTIDE SEQUENCE [LARGE SCALE GENOMIC DNA]</scope>
    <source>
        <strain evidence="1 2">22II-s11g</strain>
    </source>
</reference>
<accession>A0A0A0E9M2</accession>
<dbReference type="PANTHER" id="PTHR43564">
    <property type="entry name" value="KYNURENINE FORMAMIDASE-LIKE PROTEIN"/>
    <property type="match status" value="1"/>
</dbReference>
<dbReference type="InterPro" id="IPR007325">
    <property type="entry name" value="KFase/CYL"/>
</dbReference>
<organism evidence="1 2">
    <name type="scientific">Pseudooceanicola atlanticus</name>
    <dbReference type="NCBI Taxonomy" id="1461694"/>
    <lineage>
        <taxon>Bacteria</taxon>
        <taxon>Pseudomonadati</taxon>
        <taxon>Pseudomonadota</taxon>
        <taxon>Alphaproteobacteria</taxon>
        <taxon>Rhodobacterales</taxon>
        <taxon>Paracoccaceae</taxon>
        <taxon>Pseudooceanicola</taxon>
    </lineage>
</organism>
<dbReference type="GO" id="GO:0004061">
    <property type="term" value="F:arylformamidase activity"/>
    <property type="evidence" value="ECO:0007669"/>
    <property type="project" value="InterPro"/>
</dbReference>
<protein>
    <submittedName>
        <fullName evidence="1">Cyclase</fullName>
    </submittedName>
</protein>
<dbReference type="eggNOG" id="COG1878">
    <property type="taxonomic scope" value="Bacteria"/>
</dbReference>
<comment type="caution">
    <text evidence="1">The sequence shown here is derived from an EMBL/GenBank/DDBJ whole genome shotgun (WGS) entry which is preliminary data.</text>
</comment>
<proteinExistence type="predicted"/>
<dbReference type="GO" id="GO:0019441">
    <property type="term" value="P:L-tryptophan catabolic process to kynurenine"/>
    <property type="evidence" value="ECO:0007669"/>
    <property type="project" value="InterPro"/>
</dbReference>
<dbReference type="STRING" id="1461694.ATO9_19345"/>
<keyword evidence="2" id="KW-1185">Reference proteome</keyword>
<evidence type="ECO:0000313" key="1">
    <source>
        <dbReference type="EMBL" id="KGM47169.1"/>
    </source>
</evidence>
<dbReference type="SUPFAM" id="SSF102198">
    <property type="entry name" value="Putative cyclase"/>
    <property type="match status" value="1"/>
</dbReference>
<dbReference type="PANTHER" id="PTHR43564:SF2">
    <property type="entry name" value="BLR6059 PROTEIN"/>
    <property type="match status" value="1"/>
</dbReference>
<dbReference type="RefSeq" id="WP_043753180.1">
    <property type="nucleotide sequence ID" value="NZ_AQQX01000013.1"/>
</dbReference>
<dbReference type="AlphaFoldDB" id="A0A0A0E9M2"/>
<dbReference type="InterPro" id="IPR037175">
    <property type="entry name" value="KFase_sf"/>
</dbReference>
<dbReference type="EMBL" id="AQQX01000013">
    <property type="protein sequence ID" value="KGM47169.1"/>
    <property type="molecule type" value="Genomic_DNA"/>
</dbReference>
<gene>
    <name evidence="1" type="ORF">ATO9_19345</name>
</gene>
<dbReference type="OrthoDB" id="9777007at2"/>
<dbReference type="Proteomes" id="UP000030004">
    <property type="component" value="Unassembled WGS sequence"/>
</dbReference>
<name>A0A0A0E9M2_9RHOB</name>
<dbReference type="Gene3D" id="3.50.30.50">
    <property type="entry name" value="Putative cyclase"/>
    <property type="match status" value="1"/>
</dbReference>
<sequence>MSRRIIDLSVVLTDRVASDPPGLGPRLTYVGHDVGAQDFEKIFGMPVDKQLEQKGAAIEKAEITTHNGTHMDAPWQYHPTMNGGERAMTIDEVPLEWCMGPGVKLDFRDVPDGHVVTPGEVEAELARIGHDLAPGDIVLVNTRAGSRYGEDDYVASGCGMGREATLWLTDRGMRVCGTDAWSWDPPLASQMERIRETGNWSLFWEGHKAGAETIYCHMEKLANLETLPSTGFEVICFPVKVEKGSAGWCRPVAIVNER</sequence>
<evidence type="ECO:0000313" key="2">
    <source>
        <dbReference type="Proteomes" id="UP000030004"/>
    </source>
</evidence>
<dbReference type="Pfam" id="PF04199">
    <property type="entry name" value="Cyclase"/>
    <property type="match status" value="1"/>
</dbReference>